<gene>
    <name evidence="2" type="ORF">TTHERM_00227110</name>
</gene>
<dbReference type="GeneID" id="7834008"/>
<evidence type="ECO:0000313" key="2">
    <source>
        <dbReference type="EMBL" id="EAR93997.2"/>
    </source>
</evidence>
<accession>Q23BX1</accession>
<dbReference type="HOGENOM" id="CLU_296748_0_0_1"/>
<keyword evidence="3" id="KW-1185">Reference proteome</keyword>
<evidence type="ECO:0000256" key="1">
    <source>
        <dbReference type="SAM" id="MobiDB-lite"/>
    </source>
</evidence>
<evidence type="ECO:0000313" key="3">
    <source>
        <dbReference type="Proteomes" id="UP000009168"/>
    </source>
</evidence>
<dbReference type="EMBL" id="GG662718">
    <property type="protein sequence ID" value="EAR93997.2"/>
    <property type="molecule type" value="Genomic_DNA"/>
</dbReference>
<reference evidence="3" key="1">
    <citation type="journal article" date="2006" name="PLoS Biol.">
        <title>Macronuclear genome sequence of the ciliate Tetrahymena thermophila, a model eukaryote.</title>
        <authorList>
            <person name="Eisen J.A."/>
            <person name="Coyne R.S."/>
            <person name="Wu M."/>
            <person name="Wu D."/>
            <person name="Thiagarajan M."/>
            <person name="Wortman J.R."/>
            <person name="Badger J.H."/>
            <person name="Ren Q."/>
            <person name="Amedeo P."/>
            <person name="Jones K.M."/>
            <person name="Tallon L.J."/>
            <person name="Delcher A.L."/>
            <person name="Salzberg S.L."/>
            <person name="Silva J.C."/>
            <person name="Haas B.J."/>
            <person name="Majoros W.H."/>
            <person name="Farzad M."/>
            <person name="Carlton J.M."/>
            <person name="Smith R.K. Jr."/>
            <person name="Garg J."/>
            <person name="Pearlman R.E."/>
            <person name="Karrer K.M."/>
            <person name="Sun L."/>
            <person name="Manning G."/>
            <person name="Elde N.C."/>
            <person name="Turkewitz A.P."/>
            <person name="Asai D.J."/>
            <person name="Wilkes D.E."/>
            <person name="Wang Y."/>
            <person name="Cai H."/>
            <person name="Collins K."/>
            <person name="Stewart B.A."/>
            <person name="Lee S.R."/>
            <person name="Wilamowska K."/>
            <person name="Weinberg Z."/>
            <person name="Ruzzo W.L."/>
            <person name="Wloga D."/>
            <person name="Gaertig J."/>
            <person name="Frankel J."/>
            <person name="Tsao C.-C."/>
            <person name="Gorovsky M.A."/>
            <person name="Keeling P.J."/>
            <person name="Waller R.F."/>
            <person name="Patron N.J."/>
            <person name="Cherry J.M."/>
            <person name="Stover N.A."/>
            <person name="Krieger C.J."/>
            <person name="del Toro C."/>
            <person name="Ryder H.F."/>
            <person name="Williamson S.C."/>
            <person name="Barbeau R.A."/>
            <person name="Hamilton E.P."/>
            <person name="Orias E."/>
        </authorList>
    </citation>
    <scope>NUCLEOTIDE SEQUENCE [LARGE SCALE GENOMIC DNA]</scope>
    <source>
        <strain evidence="3">SB210</strain>
    </source>
</reference>
<dbReference type="AlphaFoldDB" id="Q23BX1"/>
<dbReference type="KEGG" id="tet:TTHERM_00227110"/>
<feature type="region of interest" description="Disordered" evidence="1">
    <location>
        <begin position="642"/>
        <end position="667"/>
    </location>
</feature>
<proteinExistence type="predicted"/>
<organism evidence="2 3">
    <name type="scientific">Tetrahymena thermophila (strain SB210)</name>
    <dbReference type="NCBI Taxonomy" id="312017"/>
    <lineage>
        <taxon>Eukaryota</taxon>
        <taxon>Sar</taxon>
        <taxon>Alveolata</taxon>
        <taxon>Ciliophora</taxon>
        <taxon>Intramacronucleata</taxon>
        <taxon>Oligohymenophorea</taxon>
        <taxon>Hymenostomatida</taxon>
        <taxon>Tetrahymenina</taxon>
        <taxon>Tetrahymenidae</taxon>
        <taxon>Tetrahymena</taxon>
    </lineage>
</organism>
<dbReference type="InParanoid" id="Q23BX1"/>
<sequence>MFGLTCGCFSSFQISKIDVKIQPFLIFSFQQQSNQQMHTQLSNTLNEQGNSQSPVLDSLANQASITNSQNLQSNCSTIAPCPAAFNNEIMSNYTLQFNIQITNSQIQQNNDFLYIVPEKAPLSSCLSEINPRYKIRIEASGQDSTIGSAKYAIQNLALNEIYKIYYARRSKDDKLEALHTTKKFKLILRTKTQSTPKSLTNNNKSSKSLFAQNENMNLSNVNTSALYLEVVQVFEGDPDFYRENFDYEMKILMYTPQNKSKYNRLDTTPQTAPFQITYNQTQETFSKALNGNFQDVNKNIKNQSEGNSNFETCCNSLYQTNIIDNQIQQQQHLKSYFYQNQNHFGNEKQQSILTRTNNDNSQNVNNYLTANNNYEYVKNNPQYNSNSQNFNNHALISSDNNYSQISNNKNQQFQFTNNDQSQIVNNLNSQFLNNYNTQMNSNIANSHIISSLNYQSVNNSNENSQNKGNLQNAQNLSNLNSKCHSGQKLNIQNAQIDETFIIDDSKFNDYAAHMNNLLKQKIEQDNLCQDYKKNKQQNQENIPNNINCSQQLTLTKKQVMQKQKGKTISNYNSEEVMKKQMKENLNSNKMIIQSAPKQNIENKKGNNSTSKIITSQSSNKNIQLNKNQAFIYNSQCSNNNITPQSLSKKSSNNQFTANENNNQNNSYLSNQKALYRSYKESSQSQINCNKFIMQTPCKNTSVSQVNTNYKPVTPAGVKSVSHSGNIPRVKIDFQSSNNSNNLNNQSQGSFSQFGKLIKSQKKQSFLSSKKTSLTNTPKSSEQKLHLRFENDINRMMVQQKVQSTQEMMYKNLLNQQINTEAIQKNEINILDIQNIASSPQQKLDADGENTPVEQKLFTVEEANSPFETSINRFYTQKSSPSKYKLTQTEFNRIDECEEYNNTQYTNSDLKRIKYQLKQFRNDQESNSSSSQNLKTYEFYQNSPFNPDYTKISQNKSSQNINTMPLSRREKTILYMIPVYEYKMEKLGFNFTYNPETKNIIIQKKETSSNQHLQQSVFKIDERIKTDQLTNYFEDICANIKYQTID</sequence>
<dbReference type="RefSeq" id="XP_001014242.2">
    <property type="nucleotide sequence ID" value="XM_001014242.2"/>
</dbReference>
<name>Q23BX1_TETTS</name>
<feature type="compositionally biased region" description="Low complexity" evidence="1">
    <location>
        <begin position="650"/>
        <end position="667"/>
    </location>
</feature>
<protein>
    <submittedName>
        <fullName evidence="2">Uncharacterized protein</fullName>
    </submittedName>
</protein>
<dbReference type="Proteomes" id="UP000009168">
    <property type="component" value="Unassembled WGS sequence"/>
</dbReference>